<dbReference type="GO" id="GO:0003700">
    <property type="term" value="F:DNA-binding transcription factor activity"/>
    <property type="evidence" value="ECO:0007669"/>
    <property type="project" value="InterPro"/>
</dbReference>
<protein>
    <submittedName>
        <fullName evidence="2">MarR family (MarR)</fullName>
    </submittedName>
</protein>
<dbReference type="AlphaFoldDB" id="A0A3F3HCT2"/>
<dbReference type="Proteomes" id="UP000064514">
    <property type="component" value="Unassembled WGS sequence"/>
</dbReference>
<dbReference type="InterPro" id="IPR036390">
    <property type="entry name" value="WH_DNA-bd_sf"/>
</dbReference>
<evidence type="ECO:0000313" key="4">
    <source>
        <dbReference type="Proteomes" id="UP001314262"/>
    </source>
</evidence>
<organism evidence="3">
    <name type="scientific">Fructobacillus tropaeoli</name>
    <dbReference type="NCBI Taxonomy" id="709323"/>
    <lineage>
        <taxon>Bacteria</taxon>
        <taxon>Bacillati</taxon>
        <taxon>Bacillota</taxon>
        <taxon>Bacilli</taxon>
        <taxon>Lactobacillales</taxon>
        <taxon>Lactobacillaceae</taxon>
        <taxon>Fructobacillus</taxon>
    </lineage>
</organism>
<dbReference type="RefSeq" id="WP_059394125.1">
    <property type="nucleotide sequence ID" value="NZ_BOJU01000006.1"/>
</dbReference>
<evidence type="ECO:0000313" key="3">
    <source>
        <dbReference type="EMBL" id="GAP04780.1"/>
    </source>
</evidence>
<dbReference type="Proteomes" id="UP001314262">
    <property type="component" value="Unassembled WGS sequence"/>
</dbReference>
<reference evidence="3" key="1">
    <citation type="journal article" date="2015" name="BMC Genomics">
        <title>Comparative genomics of Fructobacillus spp. and Leuconostoc spp. reveals niche-specific evolution of Fructobacillus spp.</title>
        <authorList>
            <person name="Endo A."/>
            <person name="Tanizawa Y."/>
            <person name="Tanaka N."/>
            <person name="Maeno S."/>
            <person name="Kumar H."/>
            <person name="Shiwa Y."/>
            <person name="Okada S."/>
            <person name="Yoshikawa H."/>
            <person name="Dicks L."/>
            <person name="Nakagawa J."/>
            <person name="Arita M."/>
        </authorList>
    </citation>
    <scope>NUCLEOTIDE SEQUENCE [LARGE SCALE GENOMIC DNA]</scope>
    <source>
        <strain evidence="3">F214-1</strain>
    </source>
</reference>
<dbReference type="EMBL" id="DF968085">
    <property type="protein sequence ID" value="GAP04780.1"/>
    <property type="molecule type" value="Genomic_DNA"/>
</dbReference>
<dbReference type="Gene3D" id="1.10.10.10">
    <property type="entry name" value="Winged helix-like DNA-binding domain superfamily/Winged helix DNA-binding domain"/>
    <property type="match status" value="1"/>
</dbReference>
<feature type="domain" description="HTH marR-type" evidence="1">
    <location>
        <begin position="1"/>
        <end position="133"/>
    </location>
</feature>
<dbReference type="InterPro" id="IPR000835">
    <property type="entry name" value="HTH_MarR-typ"/>
</dbReference>
<dbReference type="PANTHER" id="PTHR33164:SF44">
    <property type="entry name" value="TRANSCRIPTIONAL REGULATORY PROTEIN"/>
    <property type="match status" value="1"/>
</dbReference>
<dbReference type="Pfam" id="PF12802">
    <property type="entry name" value="MarR_2"/>
    <property type="match status" value="1"/>
</dbReference>
<dbReference type="GO" id="GO:0006950">
    <property type="term" value="P:response to stress"/>
    <property type="evidence" value="ECO:0007669"/>
    <property type="project" value="TreeGrafter"/>
</dbReference>
<dbReference type="PROSITE" id="PS50995">
    <property type="entry name" value="HTH_MARR_2"/>
    <property type="match status" value="1"/>
</dbReference>
<dbReference type="SMART" id="SM00347">
    <property type="entry name" value="HTH_MARR"/>
    <property type="match status" value="1"/>
</dbReference>
<proteinExistence type="predicted"/>
<dbReference type="InterPro" id="IPR036388">
    <property type="entry name" value="WH-like_DNA-bd_sf"/>
</dbReference>
<accession>A0A3F3HCT2</accession>
<dbReference type="SUPFAM" id="SSF46785">
    <property type="entry name" value="Winged helix' DNA-binding domain"/>
    <property type="match status" value="1"/>
</dbReference>
<reference evidence="2 4" key="2">
    <citation type="submission" date="2023-10" db="EMBL/GenBank/DDBJ databases">
        <authorList>
            <person name="Botero Cardona J."/>
        </authorList>
    </citation>
    <scope>NUCLEOTIDE SEQUENCE [LARGE SCALE GENOMIC DNA]</scope>
    <source>
        <strain evidence="2 4">R-53137</strain>
    </source>
</reference>
<evidence type="ECO:0000313" key="2">
    <source>
        <dbReference type="EMBL" id="CAK1253172.1"/>
    </source>
</evidence>
<keyword evidence="4" id="KW-1185">Reference proteome</keyword>
<evidence type="ECO:0000259" key="1">
    <source>
        <dbReference type="PROSITE" id="PS50995"/>
    </source>
</evidence>
<sequence length="136" mass="15748">MEIDQKLPTIFFAYQEFASLVDLSQYDLTKNQHRMLFIISSLEDVSIKKILVLIGISKQAANVAIRDLMDKGLVTEHRSTVDKRVKYLQLTPAGLALNDQINLEQKRLLDRYFDEANGDWEKAMTKLAQKYLDRVE</sequence>
<name>A0A3F3HCT2_9LACO</name>
<dbReference type="STRING" id="709323.GCA_001047135_01345"/>
<dbReference type="EMBL" id="CAUZLT010000006">
    <property type="protein sequence ID" value="CAK1253172.1"/>
    <property type="molecule type" value="Genomic_DNA"/>
</dbReference>
<gene>
    <name evidence="3" type="ORF">FTRO_0080510</name>
    <name evidence="2" type="ORF">R53137_KAKDMLNK_01464</name>
</gene>
<dbReference type="PANTHER" id="PTHR33164">
    <property type="entry name" value="TRANSCRIPTIONAL REGULATOR, MARR FAMILY"/>
    <property type="match status" value="1"/>
</dbReference>
<dbReference type="InterPro" id="IPR039422">
    <property type="entry name" value="MarR/SlyA-like"/>
</dbReference>